<dbReference type="Gene3D" id="1.20.1250.20">
    <property type="entry name" value="MFS general substrate transporter like domains"/>
    <property type="match status" value="1"/>
</dbReference>
<feature type="transmembrane region" description="Helical" evidence="7">
    <location>
        <begin position="174"/>
        <end position="194"/>
    </location>
</feature>
<keyword evidence="4 7" id="KW-0812">Transmembrane</keyword>
<feature type="transmembrane region" description="Helical" evidence="7">
    <location>
        <begin position="60"/>
        <end position="79"/>
    </location>
</feature>
<dbReference type="AlphaFoldDB" id="A0A2M9CFL9"/>
<evidence type="ECO:0000256" key="7">
    <source>
        <dbReference type="SAM" id="Phobius"/>
    </source>
</evidence>
<dbReference type="PANTHER" id="PTHR42718:SF46">
    <property type="entry name" value="BLR6921 PROTEIN"/>
    <property type="match status" value="1"/>
</dbReference>
<comment type="subcellular location">
    <subcellularLocation>
        <location evidence="1">Cell membrane</location>
        <topology evidence="1">Multi-pass membrane protein</topology>
    </subcellularLocation>
</comment>
<keyword evidence="2" id="KW-0813">Transport</keyword>
<protein>
    <submittedName>
        <fullName evidence="9">MFS transporter</fullName>
    </submittedName>
</protein>
<dbReference type="InterPro" id="IPR011701">
    <property type="entry name" value="MFS"/>
</dbReference>
<accession>A0A2M9CFL9</accession>
<feature type="transmembrane region" description="Helical" evidence="7">
    <location>
        <begin position="319"/>
        <end position="338"/>
    </location>
</feature>
<dbReference type="Gene3D" id="1.20.1720.10">
    <property type="entry name" value="Multidrug resistance protein D"/>
    <property type="match status" value="1"/>
</dbReference>
<dbReference type="Pfam" id="PF07690">
    <property type="entry name" value="MFS_1"/>
    <property type="match status" value="2"/>
</dbReference>
<feature type="transmembrane region" description="Helical" evidence="7">
    <location>
        <begin position="240"/>
        <end position="258"/>
    </location>
</feature>
<feature type="transmembrane region" description="Helical" evidence="7">
    <location>
        <begin position="374"/>
        <end position="397"/>
    </location>
</feature>
<keyword evidence="6 7" id="KW-0472">Membrane</keyword>
<dbReference type="PANTHER" id="PTHR42718">
    <property type="entry name" value="MAJOR FACILITATOR SUPERFAMILY MULTIDRUG TRANSPORTER MFSC"/>
    <property type="match status" value="1"/>
</dbReference>
<keyword evidence="5 7" id="KW-1133">Transmembrane helix</keyword>
<evidence type="ECO:0000256" key="1">
    <source>
        <dbReference type="ARBA" id="ARBA00004651"/>
    </source>
</evidence>
<dbReference type="InterPro" id="IPR001958">
    <property type="entry name" value="Tet-R_TetA/multi-R_MdtG-like"/>
</dbReference>
<sequence>MTTTLTSDSPAGAVRIERAPRSGHALAALGIGVGAFATLQSLLVPVLPLVQVDLLTDASGVAWTLTAWLITAAVATPLLGRVGDLIGRRRVFLLALGAIAVGSLVAALAPNLTVLLVGRVLQGVGGAIFPLGFGLVREIMPAGRVGSGIGVLSAIVSSGAGIGTALAGPLSTLVGWRGLFLVPLIGVLISALMVRRFVPAADERGSGRINVPAAILLSTWLVAALLPLSLAGSVGWTSPFILGSFAVAALALAGWIVVELRSSEPLVDMRMLRLPGVWNTNVAAILLGAAMFGVWAYFARFLQEPTSTGYGLGASVAESGLLMLPMLVLMAFAGLATGPLTKWIGLRTQLTIAAALVAASTAAIALVHETAFELALWAAVFGIGLGLANAATASIVVQSVPLNQTGVASGMNANFRTIGSAIGTAVTTAIVTGTSHGATSEPTEAGYTMGFLVLAGAALLAAVAAVAGRPRRRRRQPADETVVFEALAEA</sequence>
<evidence type="ECO:0000313" key="9">
    <source>
        <dbReference type="EMBL" id="PJJ70713.1"/>
    </source>
</evidence>
<dbReference type="EMBL" id="PGFF01000001">
    <property type="protein sequence ID" value="PJJ70713.1"/>
    <property type="molecule type" value="Genomic_DNA"/>
</dbReference>
<feature type="transmembrane region" description="Helical" evidence="7">
    <location>
        <begin position="418"/>
        <end position="439"/>
    </location>
</feature>
<feature type="transmembrane region" description="Helical" evidence="7">
    <location>
        <begin position="445"/>
        <end position="467"/>
    </location>
</feature>
<proteinExistence type="predicted"/>
<evidence type="ECO:0000256" key="3">
    <source>
        <dbReference type="ARBA" id="ARBA00022475"/>
    </source>
</evidence>
<comment type="caution">
    <text evidence="9">The sequence shown here is derived from an EMBL/GenBank/DDBJ whole genome shotgun (WGS) entry which is preliminary data.</text>
</comment>
<organism evidence="9 10">
    <name type="scientific">Diaminobutyricimonas aerilata</name>
    <dbReference type="NCBI Taxonomy" id="1162967"/>
    <lineage>
        <taxon>Bacteria</taxon>
        <taxon>Bacillati</taxon>
        <taxon>Actinomycetota</taxon>
        <taxon>Actinomycetes</taxon>
        <taxon>Micrococcales</taxon>
        <taxon>Microbacteriaceae</taxon>
        <taxon>Diaminobutyricimonas</taxon>
    </lineage>
</organism>
<dbReference type="OrthoDB" id="4484751at2"/>
<dbReference type="SUPFAM" id="SSF103473">
    <property type="entry name" value="MFS general substrate transporter"/>
    <property type="match status" value="2"/>
</dbReference>
<feature type="transmembrane region" description="Helical" evidence="7">
    <location>
        <begin position="91"/>
        <end position="110"/>
    </location>
</feature>
<feature type="transmembrane region" description="Helical" evidence="7">
    <location>
        <begin position="25"/>
        <end position="48"/>
    </location>
</feature>
<dbReference type="InterPro" id="IPR036259">
    <property type="entry name" value="MFS_trans_sf"/>
</dbReference>
<evidence type="ECO:0000256" key="4">
    <source>
        <dbReference type="ARBA" id="ARBA00022692"/>
    </source>
</evidence>
<name>A0A2M9CFL9_9MICO</name>
<keyword evidence="3" id="KW-1003">Cell membrane</keyword>
<dbReference type="GO" id="GO:0022857">
    <property type="term" value="F:transmembrane transporter activity"/>
    <property type="evidence" value="ECO:0007669"/>
    <property type="project" value="InterPro"/>
</dbReference>
<evidence type="ECO:0000313" key="10">
    <source>
        <dbReference type="Proteomes" id="UP000228758"/>
    </source>
</evidence>
<dbReference type="Proteomes" id="UP000228758">
    <property type="component" value="Unassembled WGS sequence"/>
</dbReference>
<feature type="domain" description="Major facilitator superfamily (MFS) profile" evidence="8">
    <location>
        <begin position="25"/>
        <end position="473"/>
    </location>
</feature>
<evidence type="ECO:0000256" key="5">
    <source>
        <dbReference type="ARBA" id="ARBA00022989"/>
    </source>
</evidence>
<feature type="transmembrane region" description="Helical" evidence="7">
    <location>
        <begin position="214"/>
        <end position="234"/>
    </location>
</feature>
<dbReference type="GO" id="GO:0005886">
    <property type="term" value="C:plasma membrane"/>
    <property type="evidence" value="ECO:0007669"/>
    <property type="project" value="UniProtKB-SubCell"/>
</dbReference>
<dbReference type="PRINTS" id="PR01035">
    <property type="entry name" value="TCRTETA"/>
</dbReference>
<feature type="transmembrane region" description="Helical" evidence="7">
    <location>
        <begin position="148"/>
        <end position="168"/>
    </location>
</feature>
<evidence type="ECO:0000256" key="2">
    <source>
        <dbReference type="ARBA" id="ARBA00022448"/>
    </source>
</evidence>
<evidence type="ECO:0000259" key="8">
    <source>
        <dbReference type="PROSITE" id="PS50850"/>
    </source>
</evidence>
<dbReference type="RefSeq" id="WP_100363104.1">
    <property type="nucleotide sequence ID" value="NZ_PGFF01000001.1"/>
</dbReference>
<dbReference type="PROSITE" id="PS50850">
    <property type="entry name" value="MFS"/>
    <property type="match status" value="1"/>
</dbReference>
<reference evidence="9 10" key="1">
    <citation type="submission" date="2017-11" db="EMBL/GenBank/DDBJ databases">
        <title>Genomic Encyclopedia of Archaeal and Bacterial Type Strains, Phase II (KMG-II): From Individual Species to Whole Genera.</title>
        <authorList>
            <person name="Goeker M."/>
        </authorList>
    </citation>
    <scope>NUCLEOTIDE SEQUENCE [LARGE SCALE GENOMIC DNA]</scope>
    <source>
        <strain evidence="9 10">DSM 27393</strain>
    </source>
</reference>
<feature type="transmembrane region" description="Helical" evidence="7">
    <location>
        <begin position="116"/>
        <end position="136"/>
    </location>
</feature>
<evidence type="ECO:0000256" key="6">
    <source>
        <dbReference type="ARBA" id="ARBA00023136"/>
    </source>
</evidence>
<gene>
    <name evidence="9" type="ORF">CLV46_0238</name>
</gene>
<feature type="transmembrane region" description="Helical" evidence="7">
    <location>
        <begin position="350"/>
        <end position="368"/>
    </location>
</feature>
<dbReference type="InterPro" id="IPR020846">
    <property type="entry name" value="MFS_dom"/>
</dbReference>
<feature type="transmembrane region" description="Helical" evidence="7">
    <location>
        <begin position="278"/>
        <end position="299"/>
    </location>
</feature>
<keyword evidence="10" id="KW-1185">Reference proteome</keyword>